<dbReference type="OrthoDB" id="9797743at2"/>
<dbReference type="GO" id="GO:0008967">
    <property type="term" value="F:phosphoglycolate phosphatase activity"/>
    <property type="evidence" value="ECO:0007669"/>
    <property type="project" value="TreeGrafter"/>
</dbReference>
<dbReference type="InterPro" id="IPR006439">
    <property type="entry name" value="HAD-SF_hydro_IA"/>
</dbReference>
<dbReference type="PANTHER" id="PTHR43434">
    <property type="entry name" value="PHOSPHOGLYCOLATE PHOSPHATASE"/>
    <property type="match status" value="1"/>
</dbReference>
<dbReference type="GO" id="GO:0005829">
    <property type="term" value="C:cytosol"/>
    <property type="evidence" value="ECO:0007669"/>
    <property type="project" value="TreeGrafter"/>
</dbReference>
<dbReference type="InterPro" id="IPR050155">
    <property type="entry name" value="HAD-like_hydrolase_sf"/>
</dbReference>
<reference evidence="3 4" key="1">
    <citation type="submission" date="2018-11" db="EMBL/GenBank/DDBJ databases">
        <title>Genomic Encyclopedia of Type Strains, Phase IV (KMG-IV): sequencing the most valuable type-strain genomes for metagenomic binning, comparative biology and taxonomic classification.</title>
        <authorList>
            <person name="Goeker M."/>
        </authorList>
    </citation>
    <scope>NUCLEOTIDE SEQUENCE [LARGE SCALE GENOMIC DNA]</scope>
    <source>
        <strain evidence="3 4">DSM 18090</strain>
    </source>
</reference>
<keyword evidence="1" id="KW-0378">Hydrolase</keyword>
<dbReference type="SFLD" id="SFLDS00003">
    <property type="entry name" value="Haloacid_Dehalogenase"/>
    <property type="match status" value="1"/>
</dbReference>
<dbReference type="AlphaFoldDB" id="A0A3N5B725"/>
<dbReference type="Gene3D" id="1.10.150.240">
    <property type="entry name" value="Putative phosphatase, domain 2"/>
    <property type="match status" value="1"/>
</dbReference>
<dbReference type="InterPro" id="IPR041492">
    <property type="entry name" value="HAD_2"/>
</dbReference>
<dbReference type="GO" id="GO:0006281">
    <property type="term" value="P:DNA repair"/>
    <property type="evidence" value="ECO:0007669"/>
    <property type="project" value="TreeGrafter"/>
</dbReference>
<dbReference type="InterPro" id="IPR023198">
    <property type="entry name" value="PGP-like_dom2"/>
</dbReference>
<dbReference type="EMBL" id="RKRF01000009">
    <property type="protein sequence ID" value="RPF53496.1"/>
    <property type="molecule type" value="Genomic_DNA"/>
</dbReference>
<keyword evidence="4" id="KW-1185">Reference proteome</keyword>
<dbReference type="InterPro" id="IPR023214">
    <property type="entry name" value="HAD_sf"/>
</dbReference>
<evidence type="ECO:0000313" key="3">
    <source>
        <dbReference type="EMBL" id="RPF53496.1"/>
    </source>
</evidence>
<dbReference type="Pfam" id="PF13419">
    <property type="entry name" value="HAD_2"/>
    <property type="match status" value="1"/>
</dbReference>
<dbReference type="SFLD" id="SFLDG01129">
    <property type="entry name" value="C1.5:_HAD__Beta-PGM__Phosphata"/>
    <property type="match status" value="1"/>
</dbReference>
<dbReference type="SUPFAM" id="SSF56784">
    <property type="entry name" value="HAD-like"/>
    <property type="match status" value="1"/>
</dbReference>
<accession>A0A3N5B725</accession>
<gene>
    <name evidence="3" type="ORF">EDC24_2006</name>
</gene>
<dbReference type="NCBIfam" id="TIGR01549">
    <property type="entry name" value="HAD-SF-IA-v1"/>
    <property type="match status" value="1"/>
</dbReference>
<comment type="caution">
    <text evidence="3">The sequence shown here is derived from an EMBL/GenBank/DDBJ whole genome shotgun (WGS) entry which is preliminary data.</text>
</comment>
<proteinExistence type="predicted"/>
<name>A0A3N5B725_9BACI</name>
<organism evidence="3 4">
    <name type="scientific">Aquisalibacillus elongatus</name>
    <dbReference type="NCBI Taxonomy" id="485577"/>
    <lineage>
        <taxon>Bacteria</taxon>
        <taxon>Bacillati</taxon>
        <taxon>Bacillota</taxon>
        <taxon>Bacilli</taxon>
        <taxon>Bacillales</taxon>
        <taxon>Bacillaceae</taxon>
        <taxon>Aquisalibacillus</taxon>
    </lineage>
</organism>
<dbReference type="RefSeq" id="WP_124222061.1">
    <property type="nucleotide sequence ID" value="NZ_RKRF01000009.1"/>
</dbReference>
<sequence>MKVSVEKESYQVEGILFDKDGTIIDFYSIWGKWGQDITEDISNQLSESIHLNPEDMAKVIGLYLNENSWDPKGPLAISGTSELITILSHYLYQRNIPWNDAYTYVTKSFEAISANLDWSQYIKPIDGITEFIKDAHQAGLKMAVVTSDSTDEAKRHLDLLNLRSYFDFVIGHDHVERGKPFRDMADIACQQLGIENHQALMFGDSNGDMKLVHNAGLQAGIGLSAHEDHSHLEDANLVIQNYRGCNI</sequence>
<dbReference type="Gene3D" id="3.40.50.1000">
    <property type="entry name" value="HAD superfamily/HAD-like"/>
    <property type="match status" value="1"/>
</dbReference>
<evidence type="ECO:0000313" key="4">
    <source>
        <dbReference type="Proteomes" id="UP000276443"/>
    </source>
</evidence>
<protein>
    <submittedName>
        <fullName evidence="3">Phosphoglycolate phosphatase</fullName>
    </submittedName>
</protein>
<dbReference type="InterPro" id="IPR036412">
    <property type="entry name" value="HAD-like_sf"/>
</dbReference>
<dbReference type="Proteomes" id="UP000276443">
    <property type="component" value="Unassembled WGS sequence"/>
</dbReference>
<evidence type="ECO:0000256" key="2">
    <source>
        <dbReference type="ARBA" id="ARBA00022842"/>
    </source>
</evidence>
<dbReference type="PANTHER" id="PTHR43434:SF1">
    <property type="entry name" value="PHOSPHOGLYCOLATE PHOSPHATASE"/>
    <property type="match status" value="1"/>
</dbReference>
<keyword evidence="2" id="KW-0460">Magnesium</keyword>
<evidence type="ECO:0000256" key="1">
    <source>
        <dbReference type="ARBA" id="ARBA00022801"/>
    </source>
</evidence>